<dbReference type="InterPro" id="IPR007185">
    <property type="entry name" value="DNA_pol_a/d/e_bsu"/>
</dbReference>
<evidence type="ECO:0000313" key="9">
    <source>
        <dbReference type="EMBL" id="CEM19601.1"/>
    </source>
</evidence>
<feature type="domain" description="DNA polymerase alpha/delta/epsilon subunit B" evidence="8">
    <location>
        <begin position="360"/>
        <end position="588"/>
    </location>
</feature>
<evidence type="ECO:0000259" key="8">
    <source>
        <dbReference type="Pfam" id="PF04042"/>
    </source>
</evidence>
<dbReference type="Pfam" id="PF04042">
    <property type="entry name" value="DNA_pol_E_B"/>
    <property type="match status" value="1"/>
</dbReference>
<dbReference type="AlphaFoldDB" id="A0A0G4FXL3"/>
<dbReference type="GO" id="GO:0006261">
    <property type="term" value="P:DNA-templated DNA replication"/>
    <property type="evidence" value="ECO:0007669"/>
    <property type="project" value="InterPro"/>
</dbReference>
<feature type="region of interest" description="Disordered" evidence="7">
    <location>
        <begin position="602"/>
        <end position="631"/>
    </location>
</feature>
<evidence type="ECO:0000256" key="2">
    <source>
        <dbReference type="ARBA" id="ARBA00009560"/>
    </source>
</evidence>
<dbReference type="PANTHER" id="PTHR12708:SF0">
    <property type="entry name" value="DNA POLYMERASE EPSILON SUBUNIT 2"/>
    <property type="match status" value="1"/>
</dbReference>
<reference evidence="9" key="1">
    <citation type="submission" date="2014-11" db="EMBL/GenBank/DDBJ databases">
        <authorList>
            <person name="Otto D Thomas"/>
            <person name="Naeem Raeece"/>
        </authorList>
    </citation>
    <scope>NUCLEOTIDE SEQUENCE</scope>
</reference>
<evidence type="ECO:0000256" key="4">
    <source>
        <dbReference type="ARBA" id="ARBA00023125"/>
    </source>
</evidence>
<dbReference type="GO" id="GO:0008622">
    <property type="term" value="C:epsilon DNA polymerase complex"/>
    <property type="evidence" value="ECO:0007669"/>
    <property type="project" value="InterPro"/>
</dbReference>
<dbReference type="InterPro" id="IPR016266">
    <property type="entry name" value="POLE2"/>
</dbReference>
<dbReference type="VEuPathDB" id="CryptoDB:Cvel_19140"/>
<dbReference type="EMBL" id="CDMZ01000693">
    <property type="protein sequence ID" value="CEM19601.1"/>
    <property type="molecule type" value="Genomic_DNA"/>
</dbReference>
<name>A0A0G4FXL3_9ALVE</name>
<evidence type="ECO:0000256" key="5">
    <source>
        <dbReference type="ARBA" id="ARBA00023242"/>
    </source>
</evidence>
<comment type="subcellular location">
    <subcellularLocation>
        <location evidence="1">Nucleus</location>
    </subcellularLocation>
</comment>
<evidence type="ECO:0000256" key="6">
    <source>
        <dbReference type="ARBA" id="ARBA00032930"/>
    </source>
</evidence>
<comment type="similarity">
    <text evidence="2">Belongs to the DNA polymerase epsilon subunit B family.</text>
</comment>
<gene>
    <name evidence="9" type="ORF">Cvel_19140</name>
</gene>
<evidence type="ECO:0000256" key="1">
    <source>
        <dbReference type="ARBA" id="ARBA00004123"/>
    </source>
</evidence>
<dbReference type="GO" id="GO:0042276">
    <property type="term" value="P:error-prone translesion synthesis"/>
    <property type="evidence" value="ECO:0007669"/>
    <property type="project" value="TreeGrafter"/>
</dbReference>
<organism evidence="9">
    <name type="scientific">Chromera velia CCMP2878</name>
    <dbReference type="NCBI Taxonomy" id="1169474"/>
    <lineage>
        <taxon>Eukaryota</taxon>
        <taxon>Sar</taxon>
        <taxon>Alveolata</taxon>
        <taxon>Colpodellida</taxon>
        <taxon>Chromeraceae</taxon>
        <taxon>Chromera</taxon>
    </lineage>
</organism>
<accession>A0A0G4FXL3</accession>
<evidence type="ECO:0000256" key="7">
    <source>
        <dbReference type="SAM" id="MobiDB-lite"/>
    </source>
</evidence>
<dbReference type="GO" id="GO:0003677">
    <property type="term" value="F:DNA binding"/>
    <property type="evidence" value="ECO:0007669"/>
    <property type="project" value="UniProtKB-KW"/>
</dbReference>
<dbReference type="PANTHER" id="PTHR12708">
    <property type="entry name" value="DNA POLYMERASE EPSILON SUBUNIT B"/>
    <property type="match status" value="1"/>
</dbReference>
<protein>
    <recommendedName>
        <fullName evidence="6">DNA polymerase II subunit 2</fullName>
    </recommendedName>
</protein>
<dbReference type="Gene3D" id="3.60.21.60">
    <property type="match status" value="1"/>
</dbReference>
<sequence length="722" mass="78182">MKSAREQARGVNPFLKQISASFSLAGLQLRPQAAKLIAEWLQGSACDSQQSENNAAEHLEEVVNICKALVQKQASAFKRLASADECIVDTDLAGEACRLRLGSSHGLGGGEDTQMHESSHSATLDDRIMFSEIAATKALGDGVFVIDALRDVERFAYSTTEGVFRHSSPAFLRKRWTEQELSQLRPNIARERYNLMLQRLLRDPRFFLSTDVANARRLEGQMDDSVCVTPVESLRAPSSGASGSGGKGNGRVISFGRLSRSGIETLCLEDLRKTVPLDISQAEVMSGFVGEGAFVLVEGEMRASGVFHVSTIGHPPILSRDATPTHVNFFGGPLEPRDVMTLKQMEISRPSEAQRLVFSLSDVYLDDSSVLSRIDRLIGLCVERQCEPSALILMGNFHSSGGGQLSLSPSFLEEFKNGFTALRQILKKRRQFLDRTRVIFIPGPGDPGPMSTLFPRGPLPQSLTAGIADDLQNVILASNPCRLRHFSREIVIVRRNFLADMAGRSLGPSTQLCPHLSRLWKEETVLERVKREEASGLSSVPLERRSVRAALASELAHTLAFQAHLDPLGAAGPIQQDDLRGGVTSATPSYWAAPLLAAWPTPEGTGKWKGGPDPKKCGKQQPPSAPPSTHPLWGAEQSLWLYPMPDALIIGDTSFPGENSAVSGGEAVSSSAGWDLEIQTGDAQPCLVCNTGSFARSGFSFYTYTPESPDGPAAMESSAVVD</sequence>
<proteinExistence type="inferred from homology"/>
<evidence type="ECO:0000256" key="3">
    <source>
        <dbReference type="ARBA" id="ARBA00022705"/>
    </source>
</evidence>
<dbReference type="PhylomeDB" id="A0A0G4FXL3"/>
<keyword evidence="4" id="KW-0238">DNA-binding</keyword>
<keyword evidence="3" id="KW-0235">DNA replication</keyword>
<keyword evidence="5" id="KW-0539">Nucleus</keyword>